<dbReference type="AlphaFoldDB" id="A0A1Y1NF71"/>
<feature type="chain" id="PRO_5013186209" evidence="1">
    <location>
        <begin position="17"/>
        <end position="181"/>
    </location>
</feature>
<keyword evidence="1" id="KW-0732">Signal</keyword>
<dbReference type="PANTHER" id="PTHR31649">
    <property type="entry name" value="AGAP009604-PA"/>
    <property type="match status" value="1"/>
</dbReference>
<dbReference type="PANTHER" id="PTHR31649:SF10">
    <property type="entry name" value="IP19903P-RELATED"/>
    <property type="match status" value="1"/>
</dbReference>
<accession>A0A1Y1NF71</accession>
<evidence type="ECO:0000313" key="2">
    <source>
        <dbReference type="EMBL" id="JAV94307.1"/>
    </source>
</evidence>
<proteinExistence type="predicted"/>
<organism evidence="2">
    <name type="scientific">Photinus pyralis</name>
    <name type="common">Common eastern firefly</name>
    <name type="synonym">Lampyris pyralis</name>
    <dbReference type="NCBI Taxonomy" id="7054"/>
    <lineage>
        <taxon>Eukaryota</taxon>
        <taxon>Metazoa</taxon>
        <taxon>Ecdysozoa</taxon>
        <taxon>Arthropoda</taxon>
        <taxon>Hexapoda</taxon>
        <taxon>Insecta</taxon>
        <taxon>Pterygota</taxon>
        <taxon>Neoptera</taxon>
        <taxon>Endopterygota</taxon>
        <taxon>Coleoptera</taxon>
        <taxon>Polyphaga</taxon>
        <taxon>Elateriformia</taxon>
        <taxon>Elateroidea</taxon>
        <taxon>Lampyridae</taxon>
        <taxon>Lampyrinae</taxon>
        <taxon>Photinus</taxon>
    </lineage>
</organism>
<reference evidence="2" key="1">
    <citation type="journal article" date="2016" name="Sci. Rep.">
        <title>Molecular characterization of firefly nuptial gifts: a multi-omics approach sheds light on postcopulatory sexual selection.</title>
        <authorList>
            <person name="Al-Wathiqui N."/>
            <person name="Fallon T.R."/>
            <person name="South A."/>
            <person name="Weng J.K."/>
            <person name="Lewis S.M."/>
        </authorList>
    </citation>
    <scope>NUCLEOTIDE SEQUENCE</scope>
</reference>
<name>A0A1Y1NF71_PHOPY</name>
<sequence length="181" mass="20594">MKSLLLVCFVVIATHGKNYFEEYCWRDYEGVLPEDAVSGGLDTSGKLIFIGQVLFEGMLIPGKIFRNDKRIYIEWAGMEKALEANIKVLCSSHAYKFDWLQTSNANFYLLHDKILIKGGYEPNFFTYIGRIKIGETVNIGKVICASDCLGLYTTKNGSLNLYTHFQVLAYNPLMEHANVIW</sequence>
<protein>
    <submittedName>
        <fullName evidence="2">Uncharacterized protein</fullName>
    </submittedName>
</protein>
<evidence type="ECO:0000256" key="1">
    <source>
        <dbReference type="SAM" id="SignalP"/>
    </source>
</evidence>
<dbReference type="InterPro" id="IPR006616">
    <property type="entry name" value="DM9_repeat"/>
</dbReference>
<feature type="signal peptide" evidence="1">
    <location>
        <begin position="1"/>
        <end position="16"/>
    </location>
</feature>
<dbReference type="Pfam" id="PF11901">
    <property type="entry name" value="DM9"/>
    <property type="match status" value="1"/>
</dbReference>
<dbReference type="EMBL" id="GEZM01009783">
    <property type="protein sequence ID" value="JAV94307.1"/>
    <property type="molecule type" value="Transcribed_RNA"/>
</dbReference>
<dbReference type="SMART" id="SM00696">
    <property type="entry name" value="DM9"/>
    <property type="match status" value="1"/>
</dbReference>